<sequence length="75" mass="9091">METKPLQNFFTNHLGLLYRSALRKKQPDRLLYLAVPSEVYREFFLIQFIQEVIAEHRLKLLVFEPSQQEIVLWKE</sequence>
<dbReference type="SUPFAM" id="SSF52980">
    <property type="entry name" value="Restriction endonuclease-like"/>
    <property type="match status" value="1"/>
</dbReference>
<comment type="caution">
    <text evidence="1">The sequence shown here is derived from an EMBL/GenBank/DDBJ whole genome shotgun (WGS) entry which is preliminary data.</text>
</comment>
<keyword evidence="2" id="KW-1185">Reference proteome</keyword>
<dbReference type="GO" id="GO:0003676">
    <property type="term" value="F:nucleic acid binding"/>
    <property type="evidence" value="ECO:0007669"/>
    <property type="project" value="InterPro"/>
</dbReference>
<dbReference type="InterPro" id="IPR014919">
    <property type="entry name" value="XisH"/>
</dbReference>
<evidence type="ECO:0000313" key="2">
    <source>
        <dbReference type="Proteomes" id="UP000184550"/>
    </source>
</evidence>
<dbReference type="InterPro" id="IPR011335">
    <property type="entry name" value="Restrct_endonuc-II-like"/>
</dbReference>
<evidence type="ECO:0000313" key="1">
    <source>
        <dbReference type="EMBL" id="VXD24099.1"/>
    </source>
</evidence>
<dbReference type="AlphaFoldDB" id="A0A7Z9E2M8"/>
<name>A0A7Z9E2M8_9CYAN</name>
<dbReference type="EMBL" id="CZCU02000156">
    <property type="protein sequence ID" value="VXD24099.1"/>
    <property type="molecule type" value="Genomic_DNA"/>
</dbReference>
<protein>
    <recommendedName>
        <fullName evidence="3">XisH protein</fullName>
    </recommendedName>
</protein>
<organism evidence="1 2">
    <name type="scientific">Planktothrix serta PCC 8927</name>
    <dbReference type="NCBI Taxonomy" id="671068"/>
    <lineage>
        <taxon>Bacteria</taxon>
        <taxon>Bacillati</taxon>
        <taxon>Cyanobacteriota</taxon>
        <taxon>Cyanophyceae</taxon>
        <taxon>Oscillatoriophycideae</taxon>
        <taxon>Oscillatoriales</taxon>
        <taxon>Microcoleaceae</taxon>
        <taxon>Planktothrix</taxon>
    </lineage>
</organism>
<dbReference type="InterPro" id="IPR011856">
    <property type="entry name" value="tRNA_endonuc-like_dom_sf"/>
</dbReference>
<evidence type="ECO:0008006" key="3">
    <source>
        <dbReference type="Google" id="ProtNLM"/>
    </source>
</evidence>
<gene>
    <name evidence="1" type="ORF">PL8927_790186</name>
</gene>
<dbReference type="Proteomes" id="UP000184550">
    <property type="component" value="Unassembled WGS sequence"/>
</dbReference>
<proteinExistence type="predicted"/>
<dbReference type="Gene3D" id="3.40.1350.10">
    <property type="match status" value="1"/>
</dbReference>
<reference evidence="1" key="1">
    <citation type="submission" date="2019-10" db="EMBL/GenBank/DDBJ databases">
        <authorList>
            <consortium name="Genoscope - CEA"/>
            <person name="William W."/>
        </authorList>
    </citation>
    <scope>NUCLEOTIDE SEQUENCE [LARGE SCALE GENOMIC DNA]</scope>
    <source>
        <strain evidence="1">BBR_PRJEB10992</strain>
    </source>
</reference>
<accession>A0A7Z9E2M8</accession>
<dbReference type="Pfam" id="PF08814">
    <property type="entry name" value="XisH"/>
    <property type="match status" value="1"/>
</dbReference>